<evidence type="ECO:0000256" key="4">
    <source>
        <dbReference type="ARBA" id="ARBA00022692"/>
    </source>
</evidence>
<dbReference type="EMBL" id="CAACVJ010000197">
    <property type="protein sequence ID" value="VEP14624.1"/>
    <property type="molecule type" value="Genomic_DNA"/>
</dbReference>
<organism evidence="8 9">
    <name type="scientific">Hyella patelloides LEGE 07179</name>
    <dbReference type="NCBI Taxonomy" id="945734"/>
    <lineage>
        <taxon>Bacteria</taxon>
        <taxon>Bacillati</taxon>
        <taxon>Cyanobacteriota</taxon>
        <taxon>Cyanophyceae</taxon>
        <taxon>Pleurocapsales</taxon>
        <taxon>Hyellaceae</taxon>
        <taxon>Hyella</taxon>
    </lineage>
</organism>
<dbReference type="GO" id="GO:0015109">
    <property type="term" value="F:chromate transmembrane transporter activity"/>
    <property type="evidence" value="ECO:0007669"/>
    <property type="project" value="InterPro"/>
</dbReference>
<keyword evidence="6 7" id="KW-0472">Membrane</keyword>
<dbReference type="PANTHER" id="PTHR33567:SF3">
    <property type="entry name" value="CHROMATE ION TRANSPORTER (EUROFUNG)"/>
    <property type="match status" value="1"/>
</dbReference>
<dbReference type="NCBIfam" id="TIGR00937">
    <property type="entry name" value="2A51"/>
    <property type="match status" value="1"/>
</dbReference>
<keyword evidence="3" id="KW-1003">Cell membrane</keyword>
<evidence type="ECO:0000256" key="5">
    <source>
        <dbReference type="ARBA" id="ARBA00022989"/>
    </source>
</evidence>
<gene>
    <name evidence="8" type="ORF">H1P_2760007</name>
</gene>
<evidence type="ECO:0000256" key="2">
    <source>
        <dbReference type="ARBA" id="ARBA00005262"/>
    </source>
</evidence>
<evidence type="ECO:0000256" key="6">
    <source>
        <dbReference type="ARBA" id="ARBA00023136"/>
    </source>
</evidence>
<feature type="transmembrane region" description="Helical" evidence="7">
    <location>
        <begin position="209"/>
        <end position="235"/>
    </location>
</feature>
<evidence type="ECO:0000313" key="9">
    <source>
        <dbReference type="Proteomes" id="UP000320055"/>
    </source>
</evidence>
<keyword evidence="4 7" id="KW-0812">Transmembrane</keyword>
<feature type="transmembrane region" description="Helical" evidence="7">
    <location>
        <begin position="316"/>
        <end position="339"/>
    </location>
</feature>
<feature type="transmembrane region" description="Helical" evidence="7">
    <location>
        <begin position="177"/>
        <end position="197"/>
    </location>
</feature>
<feature type="transmembrane region" description="Helical" evidence="7">
    <location>
        <begin position="345"/>
        <end position="365"/>
    </location>
</feature>
<protein>
    <submittedName>
        <fullName evidence="8">Chromate transport protein</fullName>
    </submittedName>
</protein>
<proteinExistence type="inferred from homology"/>
<accession>A0A563VTB4</accession>
<feature type="transmembrane region" description="Helical" evidence="7">
    <location>
        <begin position="279"/>
        <end position="304"/>
    </location>
</feature>
<evidence type="ECO:0000256" key="3">
    <source>
        <dbReference type="ARBA" id="ARBA00022475"/>
    </source>
</evidence>
<dbReference type="Pfam" id="PF02417">
    <property type="entry name" value="Chromate_transp"/>
    <property type="match status" value="2"/>
</dbReference>
<dbReference type="AlphaFoldDB" id="A0A563VTB4"/>
<dbReference type="InterPro" id="IPR003370">
    <property type="entry name" value="Chromate_transpt"/>
</dbReference>
<dbReference type="Proteomes" id="UP000320055">
    <property type="component" value="Unassembled WGS sequence"/>
</dbReference>
<dbReference type="PIRSF" id="PIRSF004810">
    <property type="entry name" value="ChrA"/>
    <property type="match status" value="1"/>
</dbReference>
<dbReference type="InterPro" id="IPR014047">
    <property type="entry name" value="Chr_Tranpt_l_chain"/>
</dbReference>
<sequence>MKELAFLFLKLGIIGFGGPQAHIAAIGDEAVTRRNWLDQEQFSEGIAICEMLPGPASTQMAIYTGYLRSGQLGALVAGICFIFPAFLIVLALSWAYFHWQTLPQTKALFLGISPVVTAIILGFCWKLSRKVISNKLGIAIAIITLALMLFSNINVLILFLLAGLFHLLSDRFYSSNFWFPLIPLSLDTTLATSNLTFSSFWGTERIQEFFFPLLSFFFQVGSFIFGGGLVIIPLLEFEVVEKLNWLTKTEFLNGVAIGQISPGPVVLTAAFVGYKVAGFFGAITATVSIFTPSFLFIMIATPLLQKIRNYPQVKSFLKGVTPAVLGAIAAAAIPLAQTALIQETIAQSIEVTVIFILALIGLINYKITPWKLILVGSLLGLGFSLL</sequence>
<feature type="transmembrane region" description="Helical" evidence="7">
    <location>
        <begin position="107"/>
        <end position="125"/>
    </location>
</feature>
<comment type="subcellular location">
    <subcellularLocation>
        <location evidence="1">Cell membrane</location>
        <topology evidence="1">Multi-pass membrane protein</topology>
    </subcellularLocation>
</comment>
<dbReference type="GO" id="GO:0005886">
    <property type="term" value="C:plasma membrane"/>
    <property type="evidence" value="ECO:0007669"/>
    <property type="project" value="UniProtKB-SubCell"/>
</dbReference>
<keyword evidence="5 7" id="KW-1133">Transmembrane helix</keyword>
<dbReference type="RefSeq" id="WP_144873331.1">
    <property type="nucleotide sequence ID" value="NZ_LR214019.1"/>
</dbReference>
<feature type="transmembrane region" description="Helical" evidence="7">
    <location>
        <begin position="72"/>
        <end position="95"/>
    </location>
</feature>
<evidence type="ECO:0000313" key="8">
    <source>
        <dbReference type="EMBL" id="VEP14624.1"/>
    </source>
</evidence>
<keyword evidence="9" id="KW-1185">Reference proteome</keyword>
<feature type="transmembrane region" description="Helical" evidence="7">
    <location>
        <begin position="137"/>
        <end position="165"/>
    </location>
</feature>
<name>A0A563VTB4_9CYAN</name>
<dbReference type="OrthoDB" id="9788907at2"/>
<dbReference type="PANTHER" id="PTHR33567">
    <property type="entry name" value="CHROMATE ION TRANSPORTER (EUROFUNG)"/>
    <property type="match status" value="1"/>
</dbReference>
<comment type="similarity">
    <text evidence="2">Belongs to the chromate ion transporter (CHR) (TC 2.A.51) family.</text>
</comment>
<evidence type="ECO:0000256" key="7">
    <source>
        <dbReference type="SAM" id="Phobius"/>
    </source>
</evidence>
<evidence type="ECO:0000256" key="1">
    <source>
        <dbReference type="ARBA" id="ARBA00004651"/>
    </source>
</evidence>
<reference evidence="8 9" key="1">
    <citation type="submission" date="2019-01" db="EMBL/GenBank/DDBJ databases">
        <authorList>
            <person name="Brito A."/>
        </authorList>
    </citation>
    <scope>NUCLEOTIDE SEQUENCE [LARGE SCALE GENOMIC DNA]</scope>
    <source>
        <strain evidence="8">1</strain>
    </source>
</reference>